<feature type="signal peptide" evidence="1">
    <location>
        <begin position="1"/>
        <end position="21"/>
    </location>
</feature>
<evidence type="ECO:0000313" key="2">
    <source>
        <dbReference type="EnsemblPlants" id="OB12G13580.1"/>
    </source>
</evidence>
<feature type="chain" id="PRO_5003775853" evidence="1">
    <location>
        <begin position="22"/>
        <end position="55"/>
    </location>
</feature>
<reference evidence="2" key="2">
    <citation type="submission" date="2013-04" db="UniProtKB">
        <authorList>
            <consortium name="EnsemblPlants"/>
        </authorList>
    </citation>
    <scope>IDENTIFICATION</scope>
</reference>
<protein>
    <submittedName>
        <fullName evidence="2">Uncharacterized protein</fullName>
    </submittedName>
</protein>
<evidence type="ECO:0000313" key="3">
    <source>
        <dbReference type="Proteomes" id="UP000006038"/>
    </source>
</evidence>
<reference evidence="2" key="1">
    <citation type="journal article" date="2013" name="Nat. Commun.">
        <title>Whole-genome sequencing of Oryza brachyantha reveals mechanisms underlying Oryza genome evolution.</title>
        <authorList>
            <person name="Chen J."/>
            <person name="Huang Q."/>
            <person name="Gao D."/>
            <person name="Wang J."/>
            <person name="Lang Y."/>
            <person name="Liu T."/>
            <person name="Li B."/>
            <person name="Bai Z."/>
            <person name="Luis Goicoechea J."/>
            <person name="Liang C."/>
            <person name="Chen C."/>
            <person name="Zhang W."/>
            <person name="Sun S."/>
            <person name="Liao Y."/>
            <person name="Zhang X."/>
            <person name="Yang L."/>
            <person name="Song C."/>
            <person name="Wang M."/>
            <person name="Shi J."/>
            <person name="Liu G."/>
            <person name="Liu J."/>
            <person name="Zhou H."/>
            <person name="Zhou W."/>
            <person name="Yu Q."/>
            <person name="An N."/>
            <person name="Chen Y."/>
            <person name="Cai Q."/>
            <person name="Wang B."/>
            <person name="Liu B."/>
            <person name="Min J."/>
            <person name="Huang Y."/>
            <person name="Wu H."/>
            <person name="Li Z."/>
            <person name="Zhang Y."/>
            <person name="Yin Y."/>
            <person name="Song W."/>
            <person name="Jiang J."/>
            <person name="Jackson S.A."/>
            <person name="Wing R.A."/>
            <person name="Wang J."/>
            <person name="Chen M."/>
        </authorList>
    </citation>
    <scope>NUCLEOTIDE SEQUENCE [LARGE SCALE GENOMIC DNA]</scope>
    <source>
        <strain evidence="2">cv. IRGC 101232</strain>
    </source>
</reference>
<dbReference type="HOGENOM" id="CLU_3035565_0_0_1"/>
<name>J3NBK0_ORYBR</name>
<dbReference type="EnsemblPlants" id="OB12G13580.1">
    <property type="protein sequence ID" value="OB12G13580.1"/>
    <property type="gene ID" value="OB12G13580"/>
</dbReference>
<organism evidence="2">
    <name type="scientific">Oryza brachyantha</name>
    <name type="common">malo sina</name>
    <dbReference type="NCBI Taxonomy" id="4533"/>
    <lineage>
        <taxon>Eukaryota</taxon>
        <taxon>Viridiplantae</taxon>
        <taxon>Streptophyta</taxon>
        <taxon>Embryophyta</taxon>
        <taxon>Tracheophyta</taxon>
        <taxon>Spermatophyta</taxon>
        <taxon>Magnoliopsida</taxon>
        <taxon>Liliopsida</taxon>
        <taxon>Poales</taxon>
        <taxon>Poaceae</taxon>
        <taxon>BOP clade</taxon>
        <taxon>Oryzoideae</taxon>
        <taxon>Oryzeae</taxon>
        <taxon>Oryzinae</taxon>
        <taxon>Oryza</taxon>
    </lineage>
</organism>
<proteinExistence type="predicted"/>
<keyword evidence="1" id="KW-0732">Signal</keyword>
<dbReference type="AlphaFoldDB" id="J3NBK0"/>
<accession>J3NBK0</accession>
<evidence type="ECO:0000256" key="1">
    <source>
        <dbReference type="SAM" id="SignalP"/>
    </source>
</evidence>
<dbReference type="Proteomes" id="UP000006038">
    <property type="component" value="Chromosome 12"/>
</dbReference>
<dbReference type="Gramene" id="OB12G13580.1">
    <property type="protein sequence ID" value="OB12G13580.1"/>
    <property type="gene ID" value="OB12G13580"/>
</dbReference>
<keyword evidence="3" id="KW-1185">Reference proteome</keyword>
<sequence>MHVFMHFFLELILVITHFDHANQLGDLLDQLFFWNYVFMFVWWQQPDPRQPLNNV</sequence>